<evidence type="ECO:0000313" key="8">
    <source>
        <dbReference type="EMBL" id="KAK5584032.1"/>
    </source>
</evidence>
<dbReference type="GO" id="GO:0005524">
    <property type="term" value="F:ATP binding"/>
    <property type="evidence" value="ECO:0007669"/>
    <property type="project" value="UniProtKB-KW"/>
</dbReference>
<evidence type="ECO:0000256" key="5">
    <source>
        <dbReference type="ARBA" id="ARBA00022840"/>
    </source>
</evidence>
<feature type="coiled-coil region" evidence="6">
    <location>
        <begin position="23"/>
        <end position="50"/>
    </location>
</feature>
<accession>A0AAN7Z1A0</accession>
<dbReference type="Proteomes" id="UP001344447">
    <property type="component" value="Unassembled WGS sequence"/>
</dbReference>
<gene>
    <name evidence="8" type="ORF">RB653_005639</name>
</gene>
<dbReference type="InterPro" id="IPR000719">
    <property type="entry name" value="Prot_kinase_dom"/>
</dbReference>
<keyword evidence="2" id="KW-0808">Transferase</keyword>
<dbReference type="GO" id="GO:0004674">
    <property type="term" value="F:protein serine/threonine kinase activity"/>
    <property type="evidence" value="ECO:0007669"/>
    <property type="project" value="UniProtKB-KW"/>
</dbReference>
<dbReference type="FunFam" id="1.10.510.10:FF:000624">
    <property type="entry name" value="Mitogen-activated protein kinase"/>
    <property type="match status" value="1"/>
</dbReference>
<keyword evidence="3" id="KW-0547">Nucleotide-binding</keyword>
<dbReference type="InterPro" id="IPR011009">
    <property type="entry name" value="Kinase-like_dom_sf"/>
</dbReference>
<dbReference type="PROSITE" id="PS50011">
    <property type="entry name" value="PROTEIN_KINASE_DOM"/>
    <property type="match status" value="1"/>
</dbReference>
<evidence type="ECO:0000256" key="2">
    <source>
        <dbReference type="ARBA" id="ARBA00022679"/>
    </source>
</evidence>
<sequence>MEINNNSDINNIKNIDSKINININNNKNENKNENNNNNNIEINNEKIKEDQDSILMKPPPIFITPANKYDTITLIHRGHIISIPRKLTINTKSITDCGPDGVMFRAYNNDSKEDVIIKKISVLLLKNDKTARKLLRNLVFQRHFHEHPLISGFRSVFKKKSSENYLITNRNNRNNVRLPLLQQKSDDDIYFEYVLPEYTLAQMTHNKLLNNQNTMIFLYQLLTIIKFIHSAGVIHRDIDPCTITIDQNFCLKLTEFNFCFATNCPTDLFFNDYDTSSYIYRAPETIWRDSIYSTAIDVWNIGVIFGGMILGRQLFKNQDYDDHLTSISKLIGNPTNEDLSNVKSKSIHQYMQNLPKSTLTPSIGIKKRFRGASKDQIELLEGMLCWDQRKRMTIDQLLSHKYFESIHEESMQIQCSQIFNLKYYSEFYMMKPDIVKKTIENEFITP</sequence>
<evidence type="ECO:0000256" key="3">
    <source>
        <dbReference type="ARBA" id="ARBA00022741"/>
    </source>
</evidence>
<keyword evidence="1" id="KW-0723">Serine/threonine-protein kinase</keyword>
<reference evidence="8 9" key="1">
    <citation type="submission" date="2023-11" db="EMBL/GenBank/DDBJ databases">
        <title>Dfirmibasis_genome.</title>
        <authorList>
            <person name="Edelbroek B."/>
            <person name="Kjellin J."/>
            <person name="Jerlstrom-Hultqvist J."/>
            <person name="Soderbom F."/>
        </authorList>
    </citation>
    <scope>NUCLEOTIDE SEQUENCE [LARGE SCALE GENOMIC DNA]</scope>
    <source>
        <strain evidence="8 9">TNS-C-14</strain>
    </source>
</reference>
<dbReference type="EMBL" id="JAVFKY010000001">
    <property type="protein sequence ID" value="KAK5584032.1"/>
    <property type="molecule type" value="Genomic_DNA"/>
</dbReference>
<name>A0AAN7Z1A0_9MYCE</name>
<evidence type="ECO:0000256" key="1">
    <source>
        <dbReference type="ARBA" id="ARBA00022527"/>
    </source>
</evidence>
<dbReference type="SMART" id="SM00220">
    <property type="entry name" value="S_TKc"/>
    <property type="match status" value="1"/>
</dbReference>
<organism evidence="8 9">
    <name type="scientific">Dictyostelium firmibasis</name>
    <dbReference type="NCBI Taxonomy" id="79012"/>
    <lineage>
        <taxon>Eukaryota</taxon>
        <taxon>Amoebozoa</taxon>
        <taxon>Evosea</taxon>
        <taxon>Eumycetozoa</taxon>
        <taxon>Dictyostelia</taxon>
        <taxon>Dictyosteliales</taxon>
        <taxon>Dictyosteliaceae</taxon>
        <taxon>Dictyostelium</taxon>
    </lineage>
</organism>
<dbReference type="Gene3D" id="1.10.510.10">
    <property type="entry name" value="Transferase(Phosphotransferase) domain 1"/>
    <property type="match status" value="1"/>
</dbReference>
<dbReference type="SUPFAM" id="SSF56112">
    <property type="entry name" value="Protein kinase-like (PK-like)"/>
    <property type="match status" value="1"/>
</dbReference>
<keyword evidence="9" id="KW-1185">Reference proteome</keyword>
<protein>
    <recommendedName>
        <fullName evidence="7">Protein kinase domain-containing protein</fullName>
    </recommendedName>
</protein>
<comment type="caution">
    <text evidence="8">The sequence shown here is derived from an EMBL/GenBank/DDBJ whole genome shotgun (WGS) entry which is preliminary data.</text>
</comment>
<keyword evidence="6" id="KW-0175">Coiled coil</keyword>
<dbReference type="Gene3D" id="3.30.200.20">
    <property type="entry name" value="Phosphorylase Kinase, domain 1"/>
    <property type="match status" value="2"/>
</dbReference>
<keyword evidence="5" id="KW-0067">ATP-binding</keyword>
<dbReference type="Pfam" id="PF00069">
    <property type="entry name" value="Pkinase"/>
    <property type="match status" value="1"/>
</dbReference>
<feature type="domain" description="Protein kinase" evidence="7">
    <location>
        <begin position="89"/>
        <end position="403"/>
    </location>
</feature>
<evidence type="ECO:0000256" key="4">
    <source>
        <dbReference type="ARBA" id="ARBA00022777"/>
    </source>
</evidence>
<proteinExistence type="predicted"/>
<dbReference type="PANTHER" id="PTHR24055">
    <property type="entry name" value="MITOGEN-ACTIVATED PROTEIN KINASE"/>
    <property type="match status" value="1"/>
</dbReference>
<keyword evidence="4" id="KW-0418">Kinase</keyword>
<dbReference type="InterPro" id="IPR050117">
    <property type="entry name" value="MAPK"/>
</dbReference>
<evidence type="ECO:0000259" key="7">
    <source>
        <dbReference type="PROSITE" id="PS50011"/>
    </source>
</evidence>
<evidence type="ECO:0000256" key="6">
    <source>
        <dbReference type="SAM" id="Coils"/>
    </source>
</evidence>
<evidence type="ECO:0000313" key="9">
    <source>
        <dbReference type="Proteomes" id="UP001344447"/>
    </source>
</evidence>
<dbReference type="AlphaFoldDB" id="A0AAN7Z1A0"/>